<protein>
    <submittedName>
        <fullName evidence="2">Uncharacterized protein</fullName>
    </submittedName>
</protein>
<reference evidence="2 3" key="1">
    <citation type="submission" date="2014-06" db="EMBL/GenBank/DDBJ databases">
        <title>Evolutionary Origins and Diversification of the Mycorrhizal Mutualists.</title>
        <authorList>
            <consortium name="DOE Joint Genome Institute"/>
            <consortium name="Mycorrhizal Genomics Consortium"/>
            <person name="Kohler A."/>
            <person name="Kuo A."/>
            <person name="Nagy L.G."/>
            <person name="Floudas D."/>
            <person name="Copeland A."/>
            <person name="Barry K.W."/>
            <person name="Cichocki N."/>
            <person name="Veneault-Fourrey C."/>
            <person name="LaButti K."/>
            <person name="Lindquist E.A."/>
            <person name="Lipzen A."/>
            <person name="Lundell T."/>
            <person name="Morin E."/>
            <person name="Murat C."/>
            <person name="Riley R."/>
            <person name="Ohm R."/>
            <person name="Sun H."/>
            <person name="Tunlid A."/>
            <person name="Henrissat B."/>
            <person name="Grigoriev I.V."/>
            <person name="Hibbett D.S."/>
            <person name="Martin F."/>
        </authorList>
    </citation>
    <scope>NUCLEOTIDE SEQUENCE [LARGE SCALE GENOMIC DNA]</scope>
    <source>
        <strain evidence="2 3">SS14</strain>
    </source>
</reference>
<dbReference type="HOGENOM" id="CLU_065006_1_0_1"/>
<dbReference type="AlphaFoldDB" id="A0A0C9UZP3"/>
<sequence length="186" mass="20348">MAITAYYAWGVSKQFSDAFGSTRKSLTVIFLQQGVIRFIVIFLWTLEASITKKVLNPLLAGFDAPLEDSISSILICRFMLQLRKFNTRVQTVPSLDIASTPGVQGRLRRIHETIVDEFGDSGMEYSLEAGHHGPEPDGGIAPTAVIDTQVRITAEEFPWAINPVESIPGPSGTGNEESLSNRNPSP</sequence>
<accession>A0A0C9UZP3</accession>
<evidence type="ECO:0000256" key="1">
    <source>
        <dbReference type="SAM" id="MobiDB-lite"/>
    </source>
</evidence>
<proteinExistence type="predicted"/>
<dbReference type="EMBL" id="KN837196">
    <property type="protein sequence ID" value="KIJ34782.1"/>
    <property type="molecule type" value="Genomic_DNA"/>
</dbReference>
<dbReference type="Proteomes" id="UP000054279">
    <property type="component" value="Unassembled WGS sequence"/>
</dbReference>
<keyword evidence="3" id="KW-1185">Reference proteome</keyword>
<dbReference type="OrthoDB" id="3322776at2759"/>
<evidence type="ECO:0000313" key="3">
    <source>
        <dbReference type="Proteomes" id="UP000054279"/>
    </source>
</evidence>
<organism evidence="2 3">
    <name type="scientific">Sphaerobolus stellatus (strain SS14)</name>
    <dbReference type="NCBI Taxonomy" id="990650"/>
    <lineage>
        <taxon>Eukaryota</taxon>
        <taxon>Fungi</taxon>
        <taxon>Dikarya</taxon>
        <taxon>Basidiomycota</taxon>
        <taxon>Agaricomycotina</taxon>
        <taxon>Agaricomycetes</taxon>
        <taxon>Phallomycetidae</taxon>
        <taxon>Geastrales</taxon>
        <taxon>Sphaerobolaceae</taxon>
        <taxon>Sphaerobolus</taxon>
    </lineage>
</organism>
<gene>
    <name evidence="2" type="ORF">M422DRAFT_263140</name>
</gene>
<name>A0A0C9UZP3_SPHS4</name>
<feature type="region of interest" description="Disordered" evidence="1">
    <location>
        <begin position="161"/>
        <end position="186"/>
    </location>
</feature>
<feature type="compositionally biased region" description="Polar residues" evidence="1">
    <location>
        <begin position="173"/>
        <end position="186"/>
    </location>
</feature>
<evidence type="ECO:0000313" key="2">
    <source>
        <dbReference type="EMBL" id="KIJ34782.1"/>
    </source>
</evidence>